<evidence type="ECO:0000256" key="1">
    <source>
        <dbReference type="ARBA" id="ARBA00010531"/>
    </source>
</evidence>
<sequence>MGKTKTAVVGGVTGQEVSGRVAYEEKKRKKLEQEKLTKEKEKKQVSGVGLKGGERIRIIGEDIPEVDAGTVREPSETAKTTATKAQGPKLRGKKYKSAIGKVDQSKLYSLTDGIKLVKESSYSKFDGSVELHLTVKKVGLSARVELPHSAGKAKKIEIADDKTIEKLKSGKIDFDTLLATAEMMPKLVAFAKLLGPKGLMPNPKNGTIIKSEKDGAKFSGNTLNIKTEKEAPVIHTTIGKVSQKNDELVKNLETVIQALDKKLIVKAYLKATMGPSIKLQI</sequence>
<keyword evidence="5" id="KW-0687">Ribonucleoprotein</keyword>
<dbReference type="Proteomes" id="UP000034591">
    <property type="component" value="Unassembled WGS sequence"/>
</dbReference>
<dbReference type="PANTHER" id="PTHR36427">
    <property type="entry name" value="54S RIBOSOMAL PROTEIN L1, MITOCHONDRIAL"/>
    <property type="match status" value="1"/>
</dbReference>
<comment type="caution">
    <text evidence="8">The sequence shown here is derived from an EMBL/GenBank/DDBJ whole genome shotgun (WGS) entry which is preliminary data.</text>
</comment>
<name>A0A0G0K861_9BACT</name>
<dbReference type="CDD" id="cd00403">
    <property type="entry name" value="Ribosomal_L1"/>
    <property type="match status" value="1"/>
</dbReference>
<dbReference type="InterPro" id="IPR028364">
    <property type="entry name" value="Ribosomal_uL1/biogenesis"/>
</dbReference>
<evidence type="ECO:0000256" key="6">
    <source>
        <dbReference type="ARBA" id="ARBA00035241"/>
    </source>
</evidence>
<dbReference type="InterPro" id="IPR023674">
    <property type="entry name" value="Ribosomal_uL1-like"/>
</dbReference>
<proteinExistence type="inferred from homology"/>
<keyword evidence="3" id="KW-0810">Translation regulation</keyword>
<dbReference type="AlphaFoldDB" id="A0A0G0K861"/>
<dbReference type="STRING" id="1618545.US53_C0037G0014"/>
<keyword evidence="4" id="KW-0689">Ribosomal protein</keyword>
<dbReference type="GO" id="GO:0005840">
    <property type="term" value="C:ribosome"/>
    <property type="evidence" value="ECO:0007669"/>
    <property type="project" value="UniProtKB-KW"/>
</dbReference>
<dbReference type="Pfam" id="PF00687">
    <property type="entry name" value="Ribosomal_L1"/>
    <property type="match status" value="1"/>
</dbReference>
<dbReference type="Gene3D" id="3.40.50.790">
    <property type="match status" value="1"/>
</dbReference>
<dbReference type="PATRIC" id="fig|1618545.3.peg.573"/>
<evidence type="ECO:0000313" key="8">
    <source>
        <dbReference type="EMBL" id="KKQ36791.1"/>
    </source>
</evidence>
<dbReference type="GO" id="GO:1990904">
    <property type="term" value="C:ribonucleoprotein complex"/>
    <property type="evidence" value="ECO:0007669"/>
    <property type="project" value="UniProtKB-KW"/>
</dbReference>
<evidence type="ECO:0000256" key="2">
    <source>
        <dbReference type="ARBA" id="ARBA00022491"/>
    </source>
</evidence>
<evidence type="ECO:0000256" key="7">
    <source>
        <dbReference type="ARBA" id="ARBA00035452"/>
    </source>
</evidence>
<organism evidence="8 9">
    <name type="scientific">Candidatus Woesebacteria bacterium GW2011_GWA1_37_7</name>
    <dbReference type="NCBI Taxonomy" id="1618545"/>
    <lineage>
        <taxon>Bacteria</taxon>
        <taxon>Candidatus Woeseibacteriota</taxon>
    </lineage>
</organism>
<dbReference type="SUPFAM" id="SSF56808">
    <property type="entry name" value="Ribosomal protein L1"/>
    <property type="match status" value="1"/>
</dbReference>
<comment type="similarity">
    <text evidence="1">Belongs to the universal ribosomal protein uL1 family.</text>
</comment>
<reference evidence="8 9" key="1">
    <citation type="journal article" date="2015" name="Nature">
        <title>rRNA introns, odd ribosomes, and small enigmatic genomes across a large radiation of phyla.</title>
        <authorList>
            <person name="Brown C.T."/>
            <person name="Hug L.A."/>
            <person name="Thomas B.C."/>
            <person name="Sharon I."/>
            <person name="Castelle C.J."/>
            <person name="Singh A."/>
            <person name="Wilkins M.J."/>
            <person name="Williams K.H."/>
            <person name="Banfield J.F."/>
        </authorList>
    </citation>
    <scope>NUCLEOTIDE SEQUENCE [LARGE SCALE GENOMIC DNA]</scope>
</reference>
<evidence type="ECO:0000256" key="3">
    <source>
        <dbReference type="ARBA" id="ARBA00022845"/>
    </source>
</evidence>
<dbReference type="InterPro" id="IPR016095">
    <property type="entry name" value="Ribosomal_uL1_3-a/b-sand"/>
</dbReference>
<accession>A0A0G0K861</accession>
<protein>
    <recommendedName>
        <fullName evidence="6">Large ribosomal subunit protein uL1</fullName>
    </recommendedName>
    <alternativeName>
        <fullName evidence="7">50S ribosomal protein L1</fullName>
    </alternativeName>
</protein>
<dbReference type="Gene3D" id="3.30.190.20">
    <property type="match status" value="1"/>
</dbReference>
<dbReference type="Gene3D" id="6.10.20.140">
    <property type="entry name" value="50S ribosomal protein L1, Chain A, Domain 1"/>
    <property type="match status" value="1"/>
</dbReference>
<dbReference type="EMBL" id="LBTI01000037">
    <property type="protein sequence ID" value="KKQ36791.1"/>
    <property type="molecule type" value="Genomic_DNA"/>
</dbReference>
<keyword evidence="2" id="KW-0678">Repressor</keyword>
<evidence type="ECO:0000256" key="5">
    <source>
        <dbReference type="ARBA" id="ARBA00023274"/>
    </source>
</evidence>
<evidence type="ECO:0000313" key="9">
    <source>
        <dbReference type="Proteomes" id="UP000034591"/>
    </source>
</evidence>
<dbReference type="GO" id="GO:0006417">
    <property type="term" value="P:regulation of translation"/>
    <property type="evidence" value="ECO:0007669"/>
    <property type="project" value="UniProtKB-KW"/>
</dbReference>
<gene>
    <name evidence="8" type="ORF">US53_C0037G0014</name>
</gene>
<evidence type="ECO:0000256" key="4">
    <source>
        <dbReference type="ARBA" id="ARBA00022980"/>
    </source>
</evidence>
<dbReference type="PANTHER" id="PTHR36427:SF3">
    <property type="entry name" value="LARGE RIBOSOMAL SUBUNIT PROTEIN UL1M"/>
    <property type="match status" value="1"/>
</dbReference>